<evidence type="ECO:0000313" key="2">
    <source>
        <dbReference type="Proteomes" id="UP000800200"/>
    </source>
</evidence>
<sequence length="183" mass="20991">MELSLRLMMVKTCAPCLFLYSFLLFLQHGLGSLISPFIFHVELSIFHLGFGYNLYSPRICGGSEAKKILPGLVVGDLDTSHSTCWMLAVYYHYPIFKSFFYHCFIALHSEQVVFHEDHDGKWSQQPLSLLDSLISHFPNISSMSLSIYLIGYCDTTISFTKYLYWLPGQEISGIEDLFPFSFL</sequence>
<proteinExistence type="predicted"/>
<reference evidence="1" key="1">
    <citation type="journal article" date="2020" name="Stud. Mycol.">
        <title>101 Dothideomycetes genomes: a test case for predicting lifestyles and emergence of pathogens.</title>
        <authorList>
            <person name="Haridas S."/>
            <person name="Albert R."/>
            <person name="Binder M."/>
            <person name="Bloem J."/>
            <person name="Labutti K."/>
            <person name="Salamov A."/>
            <person name="Andreopoulos B."/>
            <person name="Baker S."/>
            <person name="Barry K."/>
            <person name="Bills G."/>
            <person name="Bluhm B."/>
            <person name="Cannon C."/>
            <person name="Castanera R."/>
            <person name="Culley D."/>
            <person name="Daum C."/>
            <person name="Ezra D."/>
            <person name="Gonzalez J."/>
            <person name="Henrissat B."/>
            <person name="Kuo A."/>
            <person name="Liang C."/>
            <person name="Lipzen A."/>
            <person name="Lutzoni F."/>
            <person name="Magnuson J."/>
            <person name="Mondo S."/>
            <person name="Nolan M."/>
            <person name="Ohm R."/>
            <person name="Pangilinan J."/>
            <person name="Park H.-J."/>
            <person name="Ramirez L."/>
            <person name="Alfaro M."/>
            <person name="Sun H."/>
            <person name="Tritt A."/>
            <person name="Yoshinaga Y."/>
            <person name="Zwiers L.-H."/>
            <person name="Turgeon B."/>
            <person name="Goodwin S."/>
            <person name="Spatafora J."/>
            <person name="Crous P."/>
            <person name="Grigoriev I."/>
        </authorList>
    </citation>
    <scope>NUCLEOTIDE SEQUENCE</scope>
    <source>
        <strain evidence="1">CBS 207.26</strain>
    </source>
</reference>
<keyword evidence="2" id="KW-1185">Reference proteome</keyword>
<name>A0A6A6DL30_9PEZI</name>
<protein>
    <submittedName>
        <fullName evidence="1">Uncharacterized protein</fullName>
    </submittedName>
</protein>
<evidence type="ECO:0000313" key="1">
    <source>
        <dbReference type="EMBL" id="KAF2178286.1"/>
    </source>
</evidence>
<gene>
    <name evidence="1" type="ORF">K469DRAFT_334688</name>
</gene>
<organism evidence="1 2">
    <name type="scientific">Zopfia rhizophila CBS 207.26</name>
    <dbReference type="NCBI Taxonomy" id="1314779"/>
    <lineage>
        <taxon>Eukaryota</taxon>
        <taxon>Fungi</taxon>
        <taxon>Dikarya</taxon>
        <taxon>Ascomycota</taxon>
        <taxon>Pezizomycotina</taxon>
        <taxon>Dothideomycetes</taxon>
        <taxon>Dothideomycetes incertae sedis</taxon>
        <taxon>Zopfiaceae</taxon>
        <taxon>Zopfia</taxon>
    </lineage>
</organism>
<dbReference type="AlphaFoldDB" id="A0A6A6DL30"/>
<accession>A0A6A6DL30</accession>
<dbReference type="Proteomes" id="UP000800200">
    <property type="component" value="Unassembled WGS sequence"/>
</dbReference>
<dbReference type="EMBL" id="ML994676">
    <property type="protein sequence ID" value="KAF2178286.1"/>
    <property type="molecule type" value="Genomic_DNA"/>
</dbReference>